<keyword evidence="6 8" id="KW-0472">Membrane</keyword>
<gene>
    <name evidence="13" type="ORF">ACFQ1E_13530</name>
</gene>
<evidence type="ECO:0000256" key="4">
    <source>
        <dbReference type="ARBA" id="ARBA00022692"/>
    </source>
</evidence>
<dbReference type="PANTHER" id="PTHR47234:SF2">
    <property type="entry name" value="TONB-DEPENDENT RECEPTOR"/>
    <property type="match status" value="1"/>
</dbReference>
<evidence type="ECO:0000256" key="8">
    <source>
        <dbReference type="PROSITE-ProRule" id="PRU01360"/>
    </source>
</evidence>
<dbReference type="InterPro" id="IPR036942">
    <property type="entry name" value="Beta-barrel_TonB_sf"/>
</dbReference>
<comment type="similarity">
    <text evidence="8 9">Belongs to the TonB-dependent receptor family.</text>
</comment>
<evidence type="ECO:0000256" key="2">
    <source>
        <dbReference type="ARBA" id="ARBA00022448"/>
    </source>
</evidence>
<keyword evidence="14" id="KW-1185">Reference proteome</keyword>
<dbReference type="SUPFAM" id="SSF56935">
    <property type="entry name" value="Porins"/>
    <property type="match status" value="1"/>
</dbReference>
<keyword evidence="2 8" id="KW-0813">Transport</keyword>
<accession>A0ABW3H9I5</accession>
<keyword evidence="5 9" id="KW-0798">TonB box</keyword>
<proteinExistence type="inferred from homology"/>
<evidence type="ECO:0000256" key="9">
    <source>
        <dbReference type="RuleBase" id="RU003357"/>
    </source>
</evidence>
<feature type="signal peptide" evidence="10">
    <location>
        <begin position="1"/>
        <end position="35"/>
    </location>
</feature>
<feature type="chain" id="PRO_5047305033" evidence="10">
    <location>
        <begin position="36"/>
        <end position="956"/>
    </location>
</feature>
<evidence type="ECO:0000256" key="5">
    <source>
        <dbReference type="ARBA" id="ARBA00023077"/>
    </source>
</evidence>
<dbReference type="PANTHER" id="PTHR47234">
    <property type="match status" value="1"/>
</dbReference>
<dbReference type="InterPro" id="IPR000531">
    <property type="entry name" value="Beta-barrel_TonB"/>
</dbReference>
<dbReference type="InterPro" id="IPR012910">
    <property type="entry name" value="Plug_dom"/>
</dbReference>
<keyword evidence="4 8" id="KW-0812">Transmembrane</keyword>
<dbReference type="InterPro" id="IPR039426">
    <property type="entry name" value="TonB-dep_rcpt-like"/>
</dbReference>
<comment type="subcellular location">
    <subcellularLocation>
        <location evidence="1 8">Cell outer membrane</location>
        <topology evidence="1 8">Multi-pass membrane protein</topology>
    </subcellularLocation>
</comment>
<evidence type="ECO:0000256" key="1">
    <source>
        <dbReference type="ARBA" id="ARBA00004571"/>
    </source>
</evidence>
<evidence type="ECO:0000313" key="14">
    <source>
        <dbReference type="Proteomes" id="UP001596977"/>
    </source>
</evidence>
<evidence type="ECO:0000256" key="7">
    <source>
        <dbReference type="ARBA" id="ARBA00023237"/>
    </source>
</evidence>
<evidence type="ECO:0000256" key="10">
    <source>
        <dbReference type="SAM" id="SignalP"/>
    </source>
</evidence>
<keyword evidence="7 8" id="KW-0998">Cell outer membrane</keyword>
<dbReference type="RefSeq" id="WP_264944858.1">
    <property type="nucleotide sequence ID" value="NZ_JAPDRA010000006.1"/>
</dbReference>
<feature type="domain" description="TonB-dependent receptor plug" evidence="12">
    <location>
        <begin position="69"/>
        <end position="185"/>
    </location>
</feature>
<evidence type="ECO:0000259" key="12">
    <source>
        <dbReference type="Pfam" id="PF07715"/>
    </source>
</evidence>
<protein>
    <submittedName>
        <fullName evidence="13">TonB-dependent receptor domain-containing protein</fullName>
    </submittedName>
</protein>
<sequence length="956" mass="101057">MVALRSTRRLAGSARLCVSTSLLALGLSVASPALAQEAAQEEEGAAAQSGDAIVVTGTRIQGINPVGSAVIPVGRDEIEELGVTTTNDALRKLPQVVNFGGSNDQSGGSVIQNTSLNTFFAKSVNLRGLGTASTLSLVNGHRVAPQGPNGQLFDADNIPAIALERIEVVADGGSAIYGSDAIAGVVNYIIRRPEDVAEVQFRAGFADSVQEYTGSVGFGRRWDTGGIFVAYEYQKRTALEADDRPDLYNSDLSAYGGGLNPLFSNPANVQFANNGTPYGIPAGQNGSAITLGSLTTTANRMNPWTGADAVPSGKRNTVVGSFEQELGASVKFKADGFFSRREYKLDGIPQTATLSVPNTNPFSPCAVGKADNSATLDCPASGTVLVPYNFLYDLGPATATGYEQLWSLSGGFDVDFGGSWHANLTGYYSEDEGDSRTDNLINGNGLNRALGATVAGTAKPAGVPYLNPFCDGSAFDCNSDATVDLFRAFTEIGSKFELYGFTGSVGGSLFSLPGGDVRVAVGGEYHHDFLSGTGQISNTRTDNVGVVTAIPVSNQRSVKSGYAEMFVPVFGSGNAIPGIERLEIDAAIRYDKYSDVGSTTNPKIGVNYVPVQGVTFRGSYGTSFRAPSLVDVNKYATAGFLPRTGTGTAVGLTPANGSFLYVYPIGGNPNLRPEQAETWSFGVDIAPEAISGLHASLTYYNIVYTDKIDTAAYNAPIGGVLSSGQYDDFIVFNPNYFPGKATMTLAQFVSYWNSITADPNLPYLGAPPDPTTIIAIVDARRNNSGVVKTDGLDFSFDYAIESPWATFNIGGQANYTFHYKSAPVPAAPLADEVNHFGYPARFAGRMEFGLQKDGFGATTFINYVNGRKITRTFLPASVPDQYLNIDSYTTVDLSLRYSFGDGDSLLGGLKLSASVVNLFDAKPPLVVNTGGSPIRFDPSYSSSLGRFFSFGISKKF</sequence>
<feature type="domain" description="TonB-dependent receptor-like beta-barrel" evidence="11">
    <location>
        <begin position="401"/>
        <end position="918"/>
    </location>
</feature>
<keyword evidence="10" id="KW-0732">Signal</keyword>
<comment type="caution">
    <text evidence="13">The sequence shown here is derived from an EMBL/GenBank/DDBJ whole genome shotgun (WGS) entry which is preliminary data.</text>
</comment>
<organism evidence="13 14">
    <name type="scientific">Sphingomonas canadensis</name>
    <dbReference type="NCBI Taxonomy" id="1219257"/>
    <lineage>
        <taxon>Bacteria</taxon>
        <taxon>Pseudomonadati</taxon>
        <taxon>Pseudomonadota</taxon>
        <taxon>Alphaproteobacteria</taxon>
        <taxon>Sphingomonadales</taxon>
        <taxon>Sphingomonadaceae</taxon>
        <taxon>Sphingomonas</taxon>
    </lineage>
</organism>
<dbReference type="InterPro" id="IPR037066">
    <property type="entry name" value="Plug_dom_sf"/>
</dbReference>
<evidence type="ECO:0000259" key="11">
    <source>
        <dbReference type="Pfam" id="PF00593"/>
    </source>
</evidence>
<evidence type="ECO:0000256" key="3">
    <source>
        <dbReference type="ARBA" id="ARBA00022452"/>
    </source>
</evidence>
<evidence type="ECO:0000256" key="6">
    <source>
        <dbReference type="ARBA" id="ARBA00023136"/>
    </source>
</evidence>
<dbReference type="PROSITE" id="PS52016">
    <property type="entry name" value="TONB_DEPENDENT_REC_3"/>
    <property type="match status" value="1"/>
</dbReference>
<dbReference type="Proteomes" id="UP001596977">
    <property type="component" value="Unassembled WGS sequence"/>
</dbReference>
<keyword evidence="3 8" id="KW-1134">Transmembrane beta strand</keyword>
<dbReference type="Pfam" id="PF07715">
    <property type="entry name" value="Plug"/>
    <property type="match status" value="1"/>
</dbReference>
<dbReference type="Pfam" id="PF00593">
    <property type="entry name" value="TonB_dep_Rec_b-barrel"/>
    <property type="match status" value="1"/>
</dbReference>
<dbReference type="Gene3D" id="2.170.130.10">
    <property type="entry name" value="TonB-dependent receptor, plug domain"/>
    <property type="match status" value="1"/>
</dbReference>
<dbReference type="Gene3D" id="2.40.170.20">
    <property type="entry name" value="TonB-dependent receptor, beta-barrel domain"/>
    <property type="match status" value="1"/>
</dbReference>
<name>A0ABW3H9I5_9SPHN</name>
<keyword evidence="13" id="KW-0675">Receptor</keyword>
<evidence type="ECO:0000313" key="13">
    <source>
        <dbReference type="EMBL" id="MFD0947365.1"/>
    </source>
</evidence>
<reference evidence="14" key="1">
    <citation type="journal article" date="2019" name="Int. J. Syst. Evol. Microbiol.">
        <title>The Global Catalogue of Microorganisms (GCM) 10K type strain sequencing project: providing services to taxonomists for standard genome sequencing and annotation.</title>
        <authorList>
            <consortium name="The Broad Institute Genomics Platform"/>
            <consortium name="The Broad Institute Genome Sequencing Center for Infectious Disease"/>
            <person name="Wu L."/>
            <person name="Ma J."/>
        </authorList>
    </citation>
    <scope>NUCLEOTIDE SEQUENCE [LARGE SCALE GENOMIC DNA]</scope>
    <source>
        <strain evidence="14">CCUG 62982</strain>
    </source>
</reference>
<dbReference type="EMBL" id="JBHTJG010000006">
    <property type="protein sequence ID" value="MFD0947365.1"/>
    <property type="molecule type" value="Genomic_DNA"/>
</dbReference>